<dbReference type="SUPFAM" id="SSF160443">
    <property type="entry name" value="SMR domain-like"/>
    <property type="match status" value="1"/>
</dbReference>
<dbReference type="InterPro" id="IPR002625">
    <property type="entry name" value="Smr_dom"/>
</dbReference>
<dbReference type="Proteomes" id="UP000193926">
    <property type="component" value="Unassembled WGS sequence"/>
</dbReference>
<reference evidence="3 4" key="1">
    <citation type="submission" date="2014-03" db="EMBL/GenBank/DDBJ databases">
        <title>The draft genome sequence of Marivita geojedonensis KCTC 23882.</title>
        <authorList>
            <person name="Lai Q."/>
            <person name="Shao Z."/>
        </authorList>
    </citation>
    <scope>NUCLEOTIDE SEQUENCE [LARGE SCALE GENOMIC DNA]</scope>
    <source>
        <strain evidence="3 4">DPG-138</strain>
    </source>
</reference>
<dbReference type="Gene3D" id="3.30.1370.110">
    <property type="match status" value="1"/>
</dbReference>
<keyword evidence="4" id="KW-1185">Reference proteome</keyword>
<name>A0A1X4NJM0_9RHOB</name>
<dbReference type="PROSITE" id="PS50828">
    <property type="entry name" value="SMR"/>
    <property type="match status" value="1"/>
</dbReference>
<dbReference type="Pfam" id="PF01713">
    <property type="entry name" value="Smr"/>
    <property type="match status" value="1"/>
</dbReference>
<dbReference type="RefSeq" id="WP_085638336.1">
    <property type="nucleotide sequence ID" value="NZ_JFKC01000012.1"/>
</dbReference>
<dbReference type="PANTHER" id="PTHR35562:SF2">
    <property type="entry name" value="DNA ENDONUCLEASE SMRA-RELATED"/>
    <property type="match status" value="1"/>
</dbReference>
<dbReference type="EMBL" id="JFKC01000012">
    <property type="protein sequence ID" value="OSQ49918.1"/>
    <property type="molecule type" value="Genomic_DNA"/>
</dbReference>
<evidence type="ECO:0000313" key="4">
    <source>
        <dbReference type="Proteomes" id="UP000193926"/>
    </source>
</evidence>
<organism evidence="3 4">
    <name type="scientific">Marivita geojedonensis</name>
    <dbReference type="NCBI Taxonomy" id="1123756"/>
    <lineage>
        <taxon>Bacteria</taxon>
        <taxon>Pseudomonadati</taxon>
        <taxon>Pseudomonadota</taxon>
        <taxon>Alphaproteobacteria</taxon>
        <taxon>Rhodobacterales</taxon>
        <taxon>Roseobacteraceae</taxon>
        <taxon>Marivita</taxon>
    </lineage>
</organism>
<evidence type="ECO:0000313" key="3">
    <source>
        <dbReference type="EMBL" id="OSQ49918.1"/>
    </source>
</evidence>
<evidence type="ECO:0000256" key="1">
    <source>
        <dbReference type="SAM" id="MobiDB-lite"/>
    </source>
</evidence>
<comment type="caution">
    <text evidence="3">The sequence shown here is derived from an EMBL/GenBank/DDBJ whole genome shotgun (WGS) entry which is preliminary data.</text>
</comment>
<dbReference type="STRING" id="1123756.MGEO_12840"/>
<protein>
    <submittedName>
        <fullName evidence="3">DNA mismatch repair protein MutS</fullName>
    </submittedName>
</protein>
<feature type="region of interest" description="Disordered" evidence="1">
    <location>
        <begin position="1"/>
        <end position="81"/>
    </location>
</feature>
<dbReference type="InterPro" id="IPR036063">
    <property type="entry name" value="Smr_dom_sf"/>
</dbReference>
<dbReference type="AlphaFoldDB" id="A0A1X4NJM0"/>
<dbReference type="OrthoDB" id="7165597at2"/>
<accession>A0A1X4NJM0</accession>
<dbReference type="PANTHER" id="PTHR35562">
    <property type="entry name" value="DNA ENDONUCLEASE SMRA-RELATED"/>
    <property type="match status" value="1"/>
</dbReference>
<feature type="domain" description="Smr" evidence="2">
    <location>
        <begin position="99"/>
        <end position="189"/>
    </location>
</feature>
<evidence type="ECO:0000259" key="2">
    <source>
        <dbReference type="PROSITE" id="PS50828"/>
    </source>
</evidence>
<proteinExistence type="predicted"/>
<sequence>MSRRKLRPEERELWQKVAHSTTPLPQSLRRKVETPKPVVRSKPDPEPMDLPKAFGIGTKATLPHGQITTPQPAPRSKPVMDKKTFGKMRRGKLIPEAKMDLHGMTLDQAHTALTRFILTSHTRGFRLVLVITGKGQRDDPHDPMPRQRGVLKRQVPMWLRMAPLNSAVLEVSEAHLRHGGGGAYYVYLRRTARS</sequence>
<gene>
    <name evidence="3" type="ORF">MGEO_12840</name>
</gene>